<evidence type="ECO:0000256" key="9">
    <source>
        <dbReference type="ARBA" id="ARBA00023235"/>
    </source>
</evidence>
<comment type="function">
    <text evidence="13">Involved in the synthesis of the GDP-mannose and dolichol-phosphate-mannose required for a number of critical mannosyl transfer reactions.</text>
</comment>
<dbReference type="EC" id="5.4.2.8" evidence="5 13"/>
<keyword evidence="8 12" id="KW-0460">Magnesium</keyword>
<proteinExistence type="inferred from homology"/>
<accession>A0A2G8SA57</accession>
<comment type="caution">
    <text evidence="14">The sequence shown here is derived from an EMBL/GenBank/DDBJ whole genome shotgun (WGS) entry which is preliminary data.</text>
</comment>
<evidence type="ECO:0000256" key="6">
    <source>
        <dbReference type="ARBA" id="ARBA00022490"/>
    </source>
</evidence>
<evidence type="ECO:0000256" key="12">
    <source>
        <dbReference type="PIRSR" id="PIRSR605002-3"/>
    </source>
</evidence>
<dbReference type="InterPro" id="IPR043169">
    <property type="entry name" value="PMM_cap"/>
</dbReference>
<feature type="binding site" evidence="12">
    <location>
        <position position="231"/>
    </location>
    <ligand>
        <name>Mg(2+)</name>
        <dbReference type="ChEBI" id="CHEBI:18420"/>
        <label>1</label>
    </ligand>
</feature>
<evidence type="ECO:0000313" key="14">
    <source>
        <dbReference type="EMBL" id="PIL30478.1"/>
    </source>
</evidence>
<feature type="binding site" evidence="11">
    <location>
        <position position="151"/>
    </location>
    <ligand>
        <name>alpha-D-mannose 1-phosphate</name>
        <dbReference type="ChEBI" id="CHEBI:58409"/>
    </ligand>
</feature>
<evidence type="ECO:0000256" key="11">
    <source>
        <dbReference type="PIRSR" id="PIRSR605002-2"/>
    </source>
</evidence>
<evidence type="ECO:0000256" key="10">
    <source>
        <dbReference type="PIRSR" id="PIRSR605002-1"/>
    </source>
</evidence>
<dbReference type="EMBL" id="AYKW01000014">
    <property type="protein sequence ID" value="PIL30478.1"/>
    <property type="molecule type" value="Genomic_DNA"/>
</dbReference>
<dbReference type="InterPro" id="IPR023214">
    <property type="entry name" value="HAD_sf"/>
</dbReference>
<dbReference type="STRING" id="1077348.A0A2G8SA57"/>
<dbReference type="SFLD" id="SFLDS00003">
    <property type="entry name" value="Haloacid_Dehalogenase"/>
    <property type="match status" value="1"/>
</dbReference>
<feature type="binding site" evidence="12">
    <location>
        <position position="236"/>
    </location>
    <ligand>
        <name>Mg(2+)</name>
        <dbReference type="ChEBI" id="CHEBI:18420"/>
        <label>1</label>
    </ligand>
</feature>
<evidence type="ECO:0000256" key="3">
    <source>
        <dbReference type="ARBA" id="ARBA00009736"/>
    </source>
</evidence>
<evidence type="ECO:0000256" key="7">
    <source>
        <dbReference type="ARBA" id="ARBA00022723"/>
    </source>
</evidence>
<dbReference type="SFLD" id="SFLDF00445">
    <property type="entry name" value="alpha-phosphomannomutase"/>
    <property type="match status" value="1"/>
</dbReference>
<reference evidence="14 15" key="1">
    <citation type="journal article" date="2015" name="Sci. Rep.">
        <title>Chromosome-level genome map provides insights into diverse defense mechanisms in the medicinal fungus Ganoderma sinense.</title>
        <authorList>
            <person name="Zhu Y."/>
            <person name="Xu J."/>
            <person name="Sun C."/>
            <person name="Zhou S."/>
            <person name="Xu H."/>
            <person name="Nelson D.R."/>
            <person name="Qian J."/>
            <person name="Song J."/>
            <person name="Luo H."/>
            <person name="Xiang L."/>
            <person name="Li Y."/>
            <person name="Xu Z."/>
            <person name="Ji A."/>
            <person name="Wang L."/>
            <person name="Lu S."/>
            <person name="Hayward A."/>
            <person name="Sun W."/>
            <person name="Li X."/>
            <person name="Schwartz D.C."/>
            <person name="Wang Y."/>
            <person name="Chen S."/>
        </authorList>
    </citation>
    <scope>NUCLEOTIDE SEQUENCE [LARGE SCALE GENOMIC DNA]</scope>
    <source>
        <strain evidence="14 15">ZZ0214-1</strain>
    </source>
</reference>
<dbReference type="AlphaFoldDB" id="A0A2G8SA57"/>
<dbReference type="Pfam" id="PF03332">
    <property type="entry name" value="PMM"/>
    <property type="match status" value="1"/>
</dbReference>
<protein>
    <recommendedName>
        <fullName evidence="5 13">Phosphomannomutase</fullName>
        <ecNumber evidence="5 13">5.4.2.8</ecNumber>
    </recommendedName>
</protein>
<evidence type="ECO:0000256" key="8">
    <source>
        <dbReference type="ARBA" id="ARBA00022842"/>
    </source>
</evidence>
<dbReference type="FunFam" id="3.30.1240.20:FF:000001">
    <property type="entry name" value="Phosphomannomutase"/>
    <property type="match status" value="1"/>
</dbReference>
<evidence type="ECO:0000256" key="13">
    <source>
        <dbReference type="RuleBase" id="RU361118"/>
    </source>
</evidence>
<feature type="binding site" evidence="11">
    <location>
        <position position="191"/>
    </location>
    <ligand>
        <name>alpha-D-mannose 1-phosphate</name>
        <dbReference type="ChEBI" id="CHEBI:58409"/>
    </ligand>
</feature>
<evidence type="ECO:0000256" key="5">
    <source>
        <dbReference type="ARBA" id="ARBA00012730"/>
    </source>
</evidence>
<dbReference type="GO" id="GO:0046872">
    <property type="term" value="F:metal ion binding"/>
    <property type="evidence" value="ECO:0007669"/>
    <property type="project" value="UniProtKB-KW"/>
</dbReference>
<comment type="subcellular location">
    <subcellularLocation>
        <location evidence="1 13">Cytoplasm</location>
    </subcellularLocation>
</comment>
<dbReference type="GO" id="GO:0006487">
    <property type="term" value="P:protein N-linked glycosylation"/>
    <property type="evidence" value="ECO:0007669"/>
    <property type="project" value="TreeGrafter"/>
</dbReference>
<dbReference type="Gene3D" id="3.30.1240.20">
    <property type="match status" value="1"/>
</dbReference>
<keyword evidence="15" id="KW-1185">Reference proteome</keyword>
<dbReference type="SUPFAM" id="SSF56784">
    <property type="entry name" value="HAD-like"/>
    <property type="match status" value="1"/>
</dbReference>
<dbReference type="PANTHER" id="PTHR10466:SF0">
    <property type="entry name" value="PHOSPHOMANNOMUTASE"/>
    <property type="match status" value="1"/>
</dbReference>
<keyword evidence="6 13" id="KW-0963">Cytoplasm</keyword>
<feature type="binding site" evidence="11">
    <location>
        <position position="144"/>
    </location>
    <ligand>
        <name>alpha-D-mannose 1-phosphate</name>
        <dbReference type="ChEBI" id="CHEBI:58409"/>
    </ligand>
</feature>
<comment type="subunit">
    <text evidence="4 13">Homodimer.</text>
</comment>
<evidence type="ECO:0000313" key="15">
    <source>
        <dbReference type="Proteomes" id="UP000230002"/>
    </source>
</evidence>
<dbReference type="InterPro" id="IPR006379">
    <property type="entry name" value="HAD-SF_hydro_IIB"/>
</dbReference>
<feature type="binding site" evidence="12">
    <location>
        <position position="233"/>
    </location>
    <ligand>
        <name>Mg(2+)</name>
        <dbReference type="ChEBI" id="CHEBI:18420"/>
        <label>1</label>
    </ligand>
</feature>
<keyword evidence="9 13" id="KW-0413">Isomerase</keyword>
<organism evidence="14 15">
    <name type="scientific">Ganoderma sinense ZZ0214-1</name>
    <dbReference type="NCBI Taxonomy" id="1077348"/>
    <lineage>
        <taxon>Eukaryota</taxon>
        <taxon>Fungi</taxon>
        <taxon>Dikarya</taxon>
        <taxon>Basidiomycota</taxon>
        <taxon>Agaricomycotina</taxon>
        <taxon>Agaricomycetes</taxon>
        <taxon>Polyporales</taxon>
        <taxon>Polyporaceae</taxon>
        <taxon>Ganoderma</taxon>
    </lineage>
</organism>
<dbReference type="InterPro" id="IPR005002">
    <property type="entry name" value="PMM"/>
</dbReference>
<comment type="cofactor">
    <cofactor evidence="12">
        <name>Mg(2+)</name>
        <dbReference type="ChEBI" id="CHEBI:18420"/>
    </cofactor>
</comment>
<dbReference type="OrthoDB" id="10264771at2759"/>
<feature type="binding site" evidence="11">
    <location>
        <position position="133"/>
    </location>
    <ligand>
        <name>alpha-D-mannose 1-phosphate</name>
        <dbReference type="ChEBI" id="CHEBI:58409"/>
    </ligand>
</feature>
<evidence type="ECO:0000256" key="1">
    <source>
        <dbReference type="ARBA" id="ARBA00004496"/>
    </source>
</evidence>
<comment type="catalytic activity">
    <reaction evidence="13">
        <text>alpha-D-mannose 1-phosphate = D-mannose 6-phosphate</text>
        <dbReference type="Rhea" id="RHEA:11140"/>
        <dbReference type="ChEBI" id="CHEBI:58409"/>
        <dbReference type="ChEBI" id="CHEBI:58735"/>
        <dbReference type="EC" id="5.4.2.8"/>
    </reaction>
</comment>
<feature type="active site" description="Nucleophile" evidence="10">
    <location>
        <position position="19"/>
    </location>
</feature>
<dbReference type="SFLD" id="SFLDG01143">
    <property type="entry name" value="C2.B.3:_Phosphomannomutase_Lik"/>
    <property type="match status" value="1"/>
</dbReference>
<feature type="binding site" evidence="11">
    <location>
        <position position="189"/>
    </location>
    <ligand>
        <name>alpha-D-mannose 1-phosphate</name>
        <dbReference type="ChEBI" id="CHEBI:58409"/>
    </ligand>
</feature>
<comment type="similarity">
    <text evidence="3 13">Belongs to the eukaryotic PMM family.</text>
</comment>
<feature type="binding site" evidence="12">
    <location>
        <position position="19"/>
    </location>
    <ligand>
        <name>Mg(2+)</name>
        <dbReference type="ChEBI" id="CHEBI:18420"/>
        <label>1</label>
    </ligand>
</feature>
<dbReference type="NCBIfam" id="TIGR01484">
    <property type="entry name" value="HAD-SF-IIB"/>
    <property type="match status" value="1"/>
</dbReference>
<sequence length="257" mass="28799">MMVSATFADRPLKKLVLFDVDGTLTPARQSVSPEMTALLRALRKKVAIGVVGGSDFVKVSEQLTVSGSKVTDDFDFTFAENGLTAYKLGNQLPSQSFIKFIGEDRYKALANFILHYLADIDLPIKRGTFIEFRNGMINVSPIGRNASVQERNEFEAYDKQHGIRAAFVTALKEKFPDYGLTYSIGGQISFDVFPNGWDKTFCLQHVADEQFEEIHFFGDKTYKGGNDYEIYSDARTIGHSVKSPADTMQILKELFDL</sequence>
<dbReference type="GO" id="GO:0009298">
    <property type="term" value="P:GDP-mannose biosynthetic process"/>
    <property type="evidence" value="ECO:0007669"/>
    <property type="project" value="UniProtKB-UniPathway"/>
</dbReference>
<dbReference type="GO" id="GO:0005829">
    <property type="term" value="C:cytosol"/>
    <property type="evidence" value="ECO:0007669"/>
    <property type="project" value="TreeGrafter"/>
</dbReference>
<feature type="binding site" evidence="12">
    <location>
        <position position="219"/>
    </location>
    <ligand>
        <name>Mg(2+)</name>
        <dbReference type="ChEBI" id="CHEBI:18420"/>
        <label>1</label>
    </ligand>
</feature>
<dbReference type="CDD" id="cd02585">
    <property type="entry name" value="HAD_PMM"/>
    <property type="match status" value="1"/>
</dbReference>
<dbReference type="PANTHER" id="PTHR10466">
    <property type="entry name" value="PHOSPHOMANNOMUTASE"/>
    <property type="match status" value="1"/>
</dbReference>
<dbReference type="SFLD" id="SFLDG01140">
    <property type="entry name" value="C2.B:_Phosphomannomutase_and_P"/>
    <property type="match status" value="1"/>
</dbReference>
<feature type="binding site" evidence="12">
    <location>
        <position position="21"/>
    </location>
    <ligand>
        <name>Mg(2+)</name>
        <dbReference type="ChEBI" id="CHEBI:18420"/>
        <label>1</label>
    </ligand>
</feature>
<dbReference type="Proteomes" id="UP000230002">
    <property type="component" value="Unassembled WGS sequence"/>
</dbReference>
<gene>
    <name evidence="14" type="ORF">GSI_07177</name>
</gene>
<evidence type="ECO:0000256" key="2">
    <source>
        <dbReference type="ARBA" id="ARBA00004699"/>
    </source>
</evidence>
<dbReference type="GO" id="GO:0006013">
    <property type="term" value="P:mannose metabolic process"/>
    <property type="evidence" value="ECO:0007669"/>
    <property type="project" value="TreeGrafter"/>
</dbReference>
<evidence type="ECO:0000256" key="4">
    <source>
        <dbReference type="ARBA" id="ARBA00011738"/>
    </source>
</evidence>
<dbReference type="UniPathway" id="UPA00126">
    <property type="reaction ID" value="UER00424"/>
</dbReference>
<feature type="active site" description="Proton donor/acceptor" evidence="10">
    <location>
        <position position="21"/>
    </location>
</feature>
<keyword evidence="7 12" id="KW-0479">Metal-binding</keyword>
<name>A0A2G8SA57_9APHY</name>
<dbReference type="GO" id="GO:0004615">
    <property type="term" value="F:phosphomannomutase activity"/>
    <property type="evidence" value="ECO:0007669"/>
    <property type="project" value="UniProtKB-EC"/>
</dbReference>
<comment type="pathway">
    <text evidence="2 13">Nucleotide-sugar biosynthesis; GDP-alpha-D-mannose biosynthesis; alpha-D-mannose 1-phosphate from D-fructose 6-phosphate: step 2/2.</text>
</comment>
<feature type="binding site" evidence="11">
    <location>
        <position position="28"/>
    </location>
    <ligand>
        <name>alpha-D-mannose 1-phosphate</name>
        <dbReference type="ChEBI" id="CHEBI:58409"/>
    </ligand>
</feature>
<dbReference type="InterPro" id="IPR036412">
    <property type="entry name" value="HAD-like_sf"/>
</dbReference>
<dbReference type="Gene3D" id="3.40.50.1000">
    <property type="entry name" value="HAD superfamily/HAD-like"/>
    <property type="match status" value="1"/>
</dbReference>